<feature type="region of interest" description="Disordered" evidence="1">
    <location>
        <begin position="1"/>
        <end position="53"/>
    </location>
</feature>
<name>A0ABU1WP35_9BURK</name>
<feature type="region of interest" description="Disordered" evidence="1">
    <location>
        <begin position="94"/>
        <end position="113"/>
    </location>
</feature>
<comment type="caution">
    <text evidence="2">The sequence shown here is derived from an EMBL/GenBank/DDBJ whole genome shotgun (WGS) entry which is preliminary data.</text>
</comment>
<keyword evidence="3" id="KW-1185">Reference proteome</keyword>
<proteinExistence type="predicted"/>
<sequence>MNATSSPSLIAVPVDQDLAEQARPGHGIPSQDPAPAAQVPIDSEEAEREAQSVMTGGGMMIGAATGAAIGAGVAGPVGVVVGGTIGGVAGVLGGSAAGSAVNPKEPKAEKERG</sequence>
<evidence type="ECO:0000256" key="1">
    <source>
        <dbReference type="SAM" id="MobiDB-lite"/>
    </source>
</evidence>
<protein>
    <submittedName>
        <fullName evidence="2">Phage tail tape-measure protein</fullName>
    </submittedName>
</protein>
<dbReference type="RefSeq" id="WP_310316839.1">
    <property type="nucleotide sequence ID" value="NZ_JAVDWU010000005.1"/>
</dbReference>
<gene>
    <name evidence="2" type="ORF">J2W49_002729</name>
</gene>
<dbReference type="Proteomes" id="UP001265700">
    <property type="component" value="Unassembled WGS sequence"/>
</dbReference>
<organism evidence="2 3">
    <name type="scientific">Hydrogenophaga palleronii</name>
    <dbReference type="NCBI Taxonomy" id="65655"/>
    <lineage>
        <taxon>Bacteria</taxon>
        <taxon>Pseudomonadati</taxon>
        <taxon>Pseudomonadota</taxon>
        <taxon>Betaproteobacteria</taxon>
        <taxon>Burkholderiales</taxon>
        <taxon>Comamonadaceae</taxon>
        <taxon>Hydrogenophaga</taxon>
    </lineage>
</organism>
<feature type="compositionally biased region" description="Basic and acidic residues" evidence="1">
    <location>
        <begin position="104"/>
        <end position="113"/>
    </location>
</feature>
<evidence type="ECO:0000313" key="3">
    <source>
        <dbReference type="Proteomes" id="UP001265700"/>
    </source>
</evidence>
<reference evidence="2 3" key="1">
    <citation type="submission" date="2023-07" db="EMBL/GenBank/DDBJ databases">
        <title>Sorghum-associated microbial communities from plants grown in Nebraska, USA.</title>
        <authorList>
            <person name="Schachtman D."/>
        </authorList>
    </citation>
    <scope>NUCLEOTIDE SEQUENCE [LARGE SCALE GENOMIC DNA]</scope>
    <source>
        <strain evidence="2 3">4249</strain>
    </source>
</reference>
<evidence type="ECO:0000313" key="2">
    <source>
        <dbReference type="EMBL" id="MDR7150766.1"/>
    </source>
</evidence>
<accession>A0ABU1WP35</accession>
<dbReference type="EMBL" id="JAVDWU010000005">
    <property type="protein sequence ID" value="MDR7150766.1"/>
    <property type="molecule type" value="Genomic_DNA"/>
</dbReference>